<dbReference type="OMA" id="IMNSIPH"/>
<dbReference type="GO" id="GO:0005524">
    <property type="term" value="F:ATP binding"/>
    <property type="evidence" value="ECO:0007669"/>
    <property type="project" value="UniProtKB-KW"/>
</dbReference>
<gene>
    <name evidence="8" type="ORF">PRELSG_0941300</name>
</gene>
<keyword evidence="1 6" id="KW-0547">Nucleotide-binding</keyword>
<dbReference type="HAMAP" id="MF_01965">
    <property type="entry name" value="NADHX_dehydratase"/>
    <property type="match status" value="1"/>
</dbReference>
<keyword evidence="5 6" id="KW-0456">Lyase</keyword>
<dbReference type="OrthoDB" id="8110916at2759"/>
<protein>
    <recommendedName>
        <fullName evidence="6">ATP-dependent (S)-NAD(P)H-hydrate dehydratase</fullName>
        <ecNumber evidence="6">4.2.1.93</ecNumber>
    </recommendedName>
    <alternativeName>
        <fullName evidence="6">ATP-dependent NAD(P)HX dehydratase</fullName>
    </alternativeName>
</protein>
<dbReference type="GO" id="GO:0046496">
    <property type="term" value="P:nicotinamide nucleotide metabolic process"/>
    <property type="evidence" value="ECO:0007669"/>
    <property type="project" value="UniProtKB-UniRule"/>
</dbReference>
<keyword evidence="8" id="KW-0418">Kinase</keyword>
<sequence length="360" mass="41584">MEEFSICSNFLLNSIDLNKKLQNKNLYYLKDYIIPELSENDYKGCNGKICVIGGNEIYCGAPFLSAMTSLKLGADLCFVITSKENSIPLKTYSSELIVYPYLYNKKSEITKIEESDLEKCVEYLLNRIDSCVIGPGLGFLDETTKMCLIYIIKKFIEKNIFLILDADIIEFIITNNNLLELIKNYENCIFTPNKNEFRKMILILTDDKNIKFEQMDCYQIIYSAHKINSLFNGPKILIKGFYDIFISKNFFFVSFINNPCLKRLGGLGDILTGLLAVFQCWVSKKKKIFLQPIKEVFNIDNINYHNECLDALAAFNGSYFLKILCKEGFNKNHRGVIASDIMNSIPHYFYNIYDKEKKKS</sequence>
<dbReference type="VEuPathDB" id="PlasmoDB:PRELSG_0941300"/>
<dbReference type="GO" id="GO:0110051">
    <property type="term" value="P:metabolite repair"/>
    <property type="evidence" value="ECO:0007669"/>
    <property type="project" value="TreeGrafter"/>
</dbReference>
<dbReference type="PANTHER" id="PTHR12592:SF0">
    <property type="entry name" value="ATP-DEPENDENT (S)-NAD(P)H-HYDRATE DEHYDRATASE"/>
    <property type="match status" value="1"/>
</dbReference>
<dbReference type="GeneID" id="39736426"/>
<keyword evidence="6" id="KW-0597">Phosphoprotein</keyword>
<evidence type="ECO:0000256" key="2">
    <source>
        <dbReference type="ARBA" id="ARBA00022840"/>
    </source>
</evidence>
<evidence type="ECO:0000313" key="8">
    <source>
        <dbReference type="EMBL" id="CRH00310.1"/>
    </source>
</evidence>
<keyword evidence="9" id="KW-1185">Reference proteome</keyword>
<feature type="domain" description="YjeF C-terminal" evidence="7">
    <location>
        <begin position="26"/>
        <end position="352"/>
    </location>
</feature>
<dbReference type="EMBL" id="LN835304">
    <property type="protein sequence ID" value="CRH00310.1"/>
    <property type="molecule type" value="Genomic_DNA"/>
</dbReference>
<evidence type="ECO:0000256" key="6">
    <source>
        <dbReference type="HAMAP-Rule" id="MF_03157"/>
    </source>
</evidence>
<evidence type="ECO:0000313" key="9">
    <source>
        <dbReference type="Proteomes" id="UP000220158"/>
    </source>
</evidence>
<reference evidence="8 9" key="1">
    <citation type="submission" date="2015-04" db="EMBL/GenBank/DDBJ databases">
        <authorList>
            <consortium name="Pathogen Informatics"/>
        </authorList>
    </citation>
    <scope>NUCLEOTIDE SEQUENCE [LARGE SCALE GENOMIC DNA]</scope>
    <source>
        <strain evidence="8 9">SGS1</strain>
    </source>
</reference>
<keyword evidence="3" id="KW-0521">NADP</keyword>
<comment type="similarity">
    <text evidence="6">Belongs to the NnrD/CARKD family.</text>
</comment>
<evidence type="ECO:0000256" key="3">
    <source>
        <dbReference type="ARBA" id="ARBA00022857"/>
    </source>
</evidence>
<dbReference type="PROSITE" id="PS51383">
    <property type="entry name" value="YJEF_C_3"/>
    <property type="match status" value="1"/>
</dbReference>
<keyword evidence="2 6" id="KW-0067">ATP-binding</keyword>
<dbReference type="GO" id="GO:0047453">
    <property type="term" value="F:ATP-dependent NAD(P)H-hydrate dehydratase activity"/>
    <property type="evidence" value="ECO:0007669"/>
    <property type="project" value="UniProtKB-UniRule"/>
</dbReference>
<dbReference type="Gene3D" id="3.40.1190.20">
    <property type="match status" value="1"/>
</dbReference>
<dbReference type="RefSeq" id="XP_028533313.1">
    <property type="nucleotide sequence ID" value="XM_028676866.1"/>
</dbReference>
<name>A0A1J1H5V3_PLARL</name>
<dbReference type="Pfam" id="PF01256">
    <property type="entry name" value="Carb_kinase"/>
    <property type="match status" value="1"/>
</dbReference>
<evidence type="ECO:0000256" key="1">
    <source>
        <dbReference type="ARBA" id="ARBA00022741"/>
    </source>
</evidence>
<feature type="binding site" evidence="6">
    <location>
        <begin position="193"/>
        <end position="199"/>
    </location>
    <ligand>
        <name>(6S)-NADPHX</name>
        <dbReference type="ChEBI" id="CHEBI:64076"/>
    </ligand>
</feature>
<dbReference type="EC" id="4.2.1.93" evidence="6"/>
<dbReference type="InterPro" id="IPR000631">
    <property type="entry name" value="CARKD"/>
</dbReference>
<evidence type="ECO:0000256" key="5">
    <source>
        <dbReference type="ARBA" id="ARBA00023239"/>
    </source>
</evidence>
<evidence type="ECO:0000256" key="4">
    <source>
        <dbReference type="ARBA" id="ARBA00023027"/>
    </source>
</evidence>
<feature type="binding site" evidence="6">
    <location>
        <begin position="239"/>
        <end position="243"/>
    </location>
    <ligand>
        <name>ATP</name>
        <dbReference type="ChEBI" id="CHEBI:30616"/>
    </ligand>
</feature>
<dbReference type="InterPro" id="IPR029056">
    <property type="entry name" value="Ribokinase-like"/>
</dbReference>
<comment type="catalytic activity">
    <reaction evidence="6">
        <text>(6S)-NADHX + ATP = ADP + phosphate + NADH + H(+)</text>
        <dbReference type="Rhea" id="RHEA:19017"/>
        <dbReference type="ChEBI" id="CHEBI:15378"/>
        <dbReference type="ChEBI" id="CHEBI:30616"/>
        <dbReference type="ChEBI" id="CHEBI:43474"/>
        <dbReference type="ChEBI" id="CHEBI:57945"/>
        <dbReference type="ChEBI" id="CHEBI:64074"/>
        <dbReference type="ChEBI" id="CHEBI:456216"/>
        <dbReference type="EC" id="4.2.1.93"/>
    </reaction>
</comment>
<dbReference type="Proteomes" id="UP000220158">
    <property type="component" value="Chromosome 9"/>
</dbReference>
<comment type="catalytic activity">
    <reaction evidence="6">
        <text>(6S)-NADPHX + ATP = ADP + phosphate + NADPH + H(+)</text>
        <dbReference type="Rhea" id="RHEA:32231"/>
        <dbReference type="ChEBI" id="CHEBI:15378"/>
        <dbReference type="ChEBI" id="CHEBI:30616"/>
        <dbReference type="ChEBI" id="CHEBI:43474"/>
        <dbReference type="ChEBI" id="CHEBI:57783"/>
        <dbReference type="ChEBI" id="CHEBI:64076"/>
        <dbReference type="ChEBI" id="CHEBI:456216"/>
        <dbReference type="EC" id="4.2.1.93"/>
    </reaction>
</comment>
<dbReference type="SUPFAM" id="SSF53613">
    <property type="entry name" value="Ribokinase-like"/>
    <property type="match status" value="1"/>
</dbReference>
<accession>A0A1J1H5V3</accession>
<dbReference type="AlphaFoldDB" id="A0A1J1H5V3"/>
<feature type="binding site" evidence="6">
    <location>
        <position position="136"/>
    </location>
    <ligand>
        <name>(6S)-NADPHX</name>
        <dbReference type="ChEBI" id="CHEBI:64076"/>
    </ligand>
</feature>
<comment type="function">
    <text evidence="6">Catalyzes the dehydration of the S-form of NAD(P)HX at the expense of ATP, which is converted to ADP. Together with NAD(P)HX epimerase, which catalyzes the epimerization of the S- and R-forms, the enzyme allows the repair of both epimers of NAD(P)HX, a damaged form of NAD(P)H that is a result of enzymatic or heat-dependent hydration.</text>
</comment>
<comment type="cofactor">
    <cofactor evidence="6">
        <name>Mg(2+)</name>
        <dbReference type="ChEBI" id="CHEBI:18420"/>
    </cofactor>
</comment>
<keyword evidence="4 6" id="KW-0520">NAD</keyword>
<feature type="binding site" evidence="6">
    <location>
        <begin position="259"/>
        <end position="268"/>
    </location>
    <ligand>
        <name>ATP</name>
        <dbReference type="ChEBI" id="CHEBI:30616"/>
    </ligand>
</feature>
<dbReference type="GO" id="GO:0016301">
    <property type="term" value="F:kinase activity"/>
    <property type="evidence" value="ECO:0007669"/>
    <property type="project" value="UniProtKB-KW"/>
</dbReference>
<feature type="binding site" evidence="6">
    <location>
        <position position="269"/>
    </location>
    <ligand>
        <name>(6S)-NADPHX</name>
        <dbReference type="ChEBI" id="CHEBI:64076"/>
    </ligand>
</feature>
<dbReference type="PANTHER" id="PTHR12592">
    <property type="entry name" value="ATP-DEPENDENT (S)-NAD(P)H-HYDRATE DEHYDRATASE FAMILY MEMBER"/>
    <property type="match status" value="1"/>
</dbReference>
<dbReference type="KEGG" id="prel:PRELSG_0941300"/>
<dbReference type="CDD" id="cd01171">
    <property type="entry name" value="YXKO-related"/>
    <property type="match status" value="1"/>
</dbReference>
<evidence type="ECO:0000259" key="7">
    <source>
        <dbReference type="PROSITE" id="PS51383"/>
    </source>
</evidence>
<keyword evidence="8" id="KW-0808">Transferase</keyword>
<organism evidence="8 9">
    <name type="scientific">Plasmodium relictum</name>
    <dbReference type="NCBI Taxonomy" id="85471"/>
    <lineage>
        <taxon>Eukaryota</taxon>
        <taxon>Sar</taxon>
        <taxon>Alveolata</taxon>
        <taxon>Apicomplexa</taxon>
        <taxon>Aconoidasida</taxon>
        <taxon>Haemosporida</taxon>
        <taxon>Plasmodiidae</taxon>
        <taxon>Plasmodium</taxon>
        <taxon>Plasmodium (Haemamoeba)</taxon>
    </lineage>
</organism>
<proteinExistence type="inferred from homology"/>